<reference evidence="1 2" key="2">
    <citation type="journal article" date="2021" name="Genomics">
        <title>High-quality reference genome for Clonorchis sinensis.</title>
        <authorList>
            <person name="Young N.D."/>
            <person name="Stroehlein A.J."/>
            <person name="Kinkar L."/>
            <person name="Wang T."/>
            <person name="Sohn W.M."/>
            <person name="Chang B.C.H."/>
            <person name="Kaur P."/>
            <person name="Weisz D."/>
            <person name="Dudchenko O."/>
            <person name="Aiden E.L."/>
            <person name="Korhonen P.K."/>
            <person name="Gasser R.B."/>
        </authorList>
    </citation>
    <scope>NUCLEOTIDE SEQUENCE [LARGE SCALE GENOMIC DNA]</scope>
    <source>
        <strain evidence="1">Cs-k2</strain>
    </source>
</reference>
<accession>A0A8T1MJT0</accession>
<name>A0A8T1MJT0_CLOSI</name>
<keyword evidence="2" id="KW-1185">Reference proteome</keyword>
<proteinExistence type="predicted"/>
<reference evidence="1 2" key="1">
    <citation type="journal article" date="2018" name="Biotechnol. Adv.">
        <title>Improved genomic resources and new bioinformatic workflow for the carcinogenic parasite Clonorchis sinensis: Biotechnological implications.</title>
        <authorList>
            <person name="Wang D."/>
            <person name="Korhonen P.K."/>
            <person name="Gasser R.B."/>
            <person name="Young N.D."/>
        </authorList>
    </citation>
    <scope>NUCLEOTIDE SEQUENCE [LARGE SCALE GENOMIC DNA]</scope>
    <source>
        <strain evidence="1">Cs-k2</strain>
    </source>
</reference>
<sequence length="104" mass="11737">MSASTADNSSVYTTLLHGCDQSFFGPQPKTASVLFTVTNRLIGILYCRTLQIYKLRCFLILERHMTDLANYGRSSMPLSFRPLAYPLFLCQPLATFCTFFSCTT</sequence>
<dbReference type="EMBL" id="NIRI02000042">
    <property type="protein sequence ID" value="KAG5448991.1"/>
    <property type="molecule type" value="Genomic_DNA"/>
</dbReference>
<protein>
    <submittedName>
        <fullName evidence="1">Uncharacterized protein</fullName>
    </submittedName>
</protein>
<gene>
    <name evidence="1" type="ORF">CSKR_200868</name>
</gene>
<evidence type="ECO:0000313" key="1">
    <source>
        <dbReference type="EMBL" id="KAG5448991.1"/>
    </source>
</evidence>
<dbReference type="Proteomes" id="UP000286415">
    <property type="component" value="Unassembled WGS sequence"/>
</dbReference>
<comment type="caution">
    <text evidence="1">The sequence shown here is derived from an EMBL/GenBank/DDBJ whole genome shotgun (WGS) entry which is preliminary data.</text>
</comment>
<organism evidence="1 2">
    <name type="scientific">Clonorchis sinensis</name>
    <name type="common">Chinese liver fluke</name>
    <dbReference type="NCBI Taxonomy" id="79923"/>
    <lineage>
        <taxon>Eukaryota</taxon>
        <taxon>Metazoa</taxon>
        <taxon>Spiralia</taxon>
        <taxon>Lophotrochozoa</taxon>
        <taxon>Platyhelminthes</taxon>
        <taxon>Trematoda</taxon>
        <taxon>Digenea</taxon>
        <taxon>Opisthorchiida</taxon>
        <taxon>Opisthorchiata</taxon>
        <taxon>Opisthorchiidae</taxon>
        <taxon>Clonorchis</taxon>
    </lineage>
</organism>
<evidence type="ECO:0000313" key="2">
    <source>
        <dbReference type="Proteomes" id="UP000286415"/>
    </source>
</evidence>
<dbReference type="AlphaFoldDB" id="A0A8T1MJT0"/>